<organism evidence="6 7">
    <name type="scientific">Actinoalloteichus caeruleus DSM 43889</name>
    <dbReference type="NCBI Taxonomy" id="1120930"/>
    <lineage>
        <taxon>Bacteria</taxon>
        <taxon>Bacillati</taxon>
        <taxon>Actinomycetota</taxon>
        <taxon>Actinomycetes</taxon>
        <taxon>Pseudonocardiales</taxon>
        <taxon>Pseudonocardiaceae</taxon>
        <taxon>Actinoalloteichus</taxon>
        <taxon>Actinoalloteichus cyanogriseus</taxon>
    </lineage>
</organism>
<dbReference type="PANTHER" id="PTHR47359:SF3">
    <property type="entry name" value="NLP_P60 DOMAIN-CONTAINING PROTEIN-RELATED"/>
    <property type="match status" value="1"/>
</dbReference>
<evidence type="ECO:0000256" key="1">
    <source>
        <dbReference type="ARBA" id="ARBA00007074"/>
    </source>
</evidence>
<evidence type="ECO:0000256" key="3">
    <source>
        <dbReference type="ARBA" id="ARBA00022801"/>
    </source>
</evidence>
<evidence type="ECO:0000313" key="6">
    <source>
        <dbReference type="EMBL" id="MCP2331943.1"/>
    </source>
</evidence>
<keyword evidence="4" id="KW-0788">Thiol protease</keyword>
<dbReference type="EMBL" id="AUBJ02000001">
    <property type="protein sequence ID" value="MCP2331943.1"/>
    <property type="molecule type" value="Genomic_DNA"/>
</dbReference>
<accession>A0ABT1JHG5</accession>
<dbReference type="InterPro" id="IPR000064">
    <property type="entry name" value="NLP_P60_dom"/>
</dbReference>
<keyword evidence="3" id="KW-0378">Hydrolase</keyword>
<dbReference type="Pfam" id="PF00877">
    <property type="entry name" value="NLPC_P60"/>
    <property type="match status" value="1"/>
</dbReference>
<reference evidence="6 7" key="1">
    <citation type="submission" date="2022-06" db="EMBL/GenBank/DDBJ databases">
        <title>Genomic Encyclopedia of Type Strains, Phase I: the one thousand microbial genomes (KMG-I) project.</title>
        <authorList>
            <person name="Kyrpides N."/>
        </authorList>
    </citation>
    <scope>NUCLEOTIDE SEQUENCE [LARGE SCALE GENOMIC DNA]</scope>
    <source>
        <strain evidence="6 7">DSM 43889</strain>
    </source>
</reference>
<protein>
    <submittedName>
        <fullName evidence="6">NlpC/P60 family protein</fullName>
    </submittedName>
</protein>
<evidence type="ECO:0000256" key="4">
    <source>
        <dbReference type="ARBA" id="ARBA00022807"/>
    </source>
</evidence>
<dbReference type="Proteomes" id="UP000791080">
    <property type="component" value="Unassembled WGS sequence"/>
</dbReference>
<evidence type="ECO:0000259" key="5">
    <source>
        <dbReference type="PROSITE" id="PS51935"/>
    </source>
</evidence>
<dbReference type="PROSITE" id="PS51935">
    <property type="entry name" value="NLPC_P60"/>
    <property type="match status" value="1"/>
</dbReference>
<dbReference type="InterPro" id="IPR038765">
    <property type="entry name" value="Papain-like_cys_pep_sf"/>
</dbReference>
<evidence type="ECO:0000313" key="7">
    <source>
        <dbReference type="Proteomes" id="UP000791080"/>
    </source>
</evidence>
<dbReference type="SUPFAM" id="SSF54001">
    <property type="entry name" value="Cysteine proteinases"/>
    <property type="match status" value="1"/>
</dbReference>
<dbReference type="PANTHER" id="PTHR47359">
    <property type="entry name" value="PEPTIDOGLYCAN DL-ENDOPEPTIDASE CWLO"/>
    <property type="match status" value="1"/>
</dbReference>
<name>A0ABT1JHG5_ACTCY</name>
<dbReference type="Gene3D" id="3.90.1720.10">
    <property type="entry name" value="endopeptidase domain like (from Nostoc punctiforme)"/>
    <property type="match status" value="1"/>
</dbReference>
<keyword evidence="7" id="KW-1185">Reference proteome</keyword>
<dbReference type="InterPro" id="IPR051794">
    <property type="entry name" value="PG_Endopeptidase_C40"/>
</dbReference>
<feature type="domain" description="NlpC/P60" evidence="5">
    <location>
        <begin position="198"/>
        <end position="325"/>
    </location>
</feature>
<dbReference type="RefSeq" id="WP_026417046.1">
    <property type="nucleotide sequence ID" value="NZ_AUBJ02000001.1"/>
</dbReference>
<sequence length="327" mass="35557">MKTAIISLLAVVVIAAGVVVYGLNTVMRQNIAAQAGTYGYCGPALGTWGGTDAGLGERDAAGLTEESLTITGQIITMGKQRDLSPRAWQIAIQAGMQESRLRNLTYGDRDSVGIFQIRGMHGSLEDRLDIAWQITWFYDTLERVERWEAMRPGDAAQAVERSAYPDKYHRWESMAVFLIDQLGGVDDISTCEELPPADERATLAIQYAVDQIGKPYVWGAAGPNTFDCSGLTMRAWEAAGVTIPKYSQSQYFQGGTKIPLDQARPGDLIFWGGGRQPSSIDHVALYIGNDEVIHAPQPGDVVKRAKIWDGGKLVATAIRPGPNVSLV</sequence>
<proteinExistence type="inferred from homology"/>
<comment type="caution">
    <text evidence="6">The sequence shown here is derived from an EMBL/GenBank/DDBJ whole genome shotgun (WGS) entry which is preliminary data.</text>
</comment>
<keyword evidence="2" id="KW-0645">Protease</keyword>
<gene>
    <name evidence="6" type="ORF">G443_002213</name>
</gene>
<evidence type="ECO:0000256" key="2">
    <source>
        <dbReference type="ARBA" id="ARBA00022670"/>
    </source>
</evidence>
<comment type="similarity">
    <text evidence="1">Belongs to the peptidase C40 family.</text>
</comment>